<reference evidence="1" key="1">
    <citation type="submission" date="2021-01" db="EMBL/GenBank/DDBJ databases">
        <authorList>
            <person name="Corre E."/>
            <person name="Pelletier E."/>
            <person name="Niang G."/>
            <person name="Scheremetjew M."/>
            <person name="Finn R."/>
            <person name="Kale V."/>
            <person name="Holt S."/>
            <person name="Cochrane G."/>
            <person name="Meng A."/>
            <person name="Brown T."/>
            <person name="Cohen L."/>
        </authorList>
    </citation>
    <scope>NUCLEOTIDE SEQUENCE</scope>
    <source>
        <strain evidence="1">CCMP281</strain>
    </source>
</reference>
<accession>A0A7S3AQ57</accession>
<proteinExistence type="predicted"/>
<evidence type="ECO:0000313" key="1">
    <source>
        <dbReference type="EMBL" id="CAE0111636.1"/>
    </source>
</evidence>
<name>A0A7S3AQ57_9EUKA</name>
<gene>
    <name evidence="1" type="ORF">HERI1096_LOCUS12296</name>
</gene>
<sequence>MNWTRQLITVFNGMHIELTTLTHRRQRDWLLGQGSYDPSSAAPGLHLKLMHWPLRTRLTLTCNLRMTHELIHQATSTTEHTTLPPHCTTRRFTEAERESSPTVLSAIAWRPFAHALAPSAASTKCCVTMLKD</sequence>
<dbReference type="EMBL" id="HBHX01022061">
    <property type="protein sequence ID" value="CAE0111636.1"/>
    <property type="molecule type" value="Transcribed_RNA"/>
</dbReference>
<protein>
    <submittedName>
        <fullName evidence="1">Uncharacterized protein</fullName>
    </submittedName>
</protein>
<organism evidence="1">
    <name type="scientific">Haptolina ericina</name>
    <dbReference type="NCBI Taxonomy" id="156174"/>
    <lineage>
        <taxon>Eukaryota</taxon>
        <taxon>Haptista</taxon>
        <taxon>Haptophyta</taxon>
        <taxon>Prymnesiophyceae</taxon>
        <taxon>Prymnesiales</taxon>
        <taxon>Prymnesiaceae</taxon>
        <taxon>Haptolina</taxon>
    </lineage>
</organism>
<dbReference type="AlphaFoldDB" id="A0A7S3AQ57"/>